<keyword evidence="4" id="KW-0249">Electron transport</keyword>
<dbReference type="GO" id="GO:0046872">
    <property type="term" value="F:metal ion binding"/>
    <property type="evidence" value="ECO:0007669"/>
    <property type="project" value="UniProtKB-KW"/>
</dbReference>
<keyword evidence="5" id="KW-0408">Iron</keyword>
<evidence type="ECO:0000256" key="6">
    <source>
        <dbReference type="ARBA" id="ARBA00023014"/>
    </source>
</evidence>
<dbReference type="InterPro" id="IPR007419">
    <property type="entry name" value="BFD-like_2Fe2S-bd_dom"/>
</dbReference>
<dbReference type="PANTHER" id="PTHR37424:SF1">
    <property type="entry name" value="BACTERIOFERRITIN-ASSOCIATED FERREDOXIN"/>
    <property type="match status" value="1"/>
</dbReference>
<reference evidence="10" key="1">
    <citation type="submission" date="2020-02" db="EMBL/GenBank/DDBJ databases">
        <authorList>
            <person name="Meier V. D."/>
        </authorList>
    </citation>
    <scope>NUCLEOTIDE SEQUENCE</scope>
    <source>
        <strain evidence="10">AVDCRST_MAG50</strain>
    </source>
</reference>
<evidence type="ECO:0000256" key="2">
    <source>
        <dbReference type="ARBA" id="ARBA00022714"/>
    </source>
</evidence>
<dbReference type="GO" id="GO:0051537">
    <property type="term" value="F:2 iron, 2 sulfur cluster binding"/>
    <property type="evidence" value="ECO:0007669"/>
    <property type="project" value="UniProtKB-KW"/>
</dbReference>
<keyword evidence="1" id="KW-0813">Transport</keyword>
<evidence type="ECO:0000256" key="5">
    <source>
        <dbReference type="ARBA" id="ARBA00023004"/>
    </source>
</evidence>
<dbReference type="EMBL" id="CADCTF010000127">
    <property type="protein sequence ID" value="CAA9260083.1"/>
    <property type="molecule type" value="Genomic_DNA"/>
</dbReference>
<evidence type="ECO:0000256" key="7">
    <source>
        <dbReference type="ARBA" id="ARBA00039386"/>
    </source>
</evidence>
<evidence type="ECO:0000259" key="9">
    <source>
        <dbReference type="Pfam" id="PF04324"/>
    </source>
</evidence>
<dbReference type="InterPro" id="IPR041854">
    <property type="entry name" value="BFD-like_2Fe2S-bd_dom_sf"/>
</dbReference>
<accession>A0A6J4ITV4</accession>
<sequence>MYVCSCRGVTDRAVKAAVASGARTVEEIARECRAGSRCGGCWPVLAELLEQTSSDASSRHSEASAAA</sequence>
<keyword evidence="3" id="KW-0479">Metal-binding</keyword>
<evidence type="ECO:0000313" key="10">
    <source>
        <dbReference type="EMBL" id="CAA9260083.1"/>
    </source>
</evidence>
<proteinExistence type="inferred from homology"/>
<gene>
    <name evidence="10" type="ORF">AVDCRST_MAG50-2951</name>
</gene>
<feature type="domain" description="BFD-like [2Fe-2S]-binding" evidence="9">
    <location>
        <begin position="2"/>
        <end position="50"/>
    </location>
</feature>
<dbReference type="AlphaFoldDB" id="A0A6J4ITV4"/>
<name>A0A6J4ITV4_9ACTN</name>
<organism evidence="10">
    <name type="scientific">uncultured Acidimicrobiales bacterium</name>
    <dbReference type="NCBI Taxonomy" id="310071"/>
    <lineage>
        <taxon>Bacteria</taxon>
        <taxon>Bacillati</taxon>
        <taxon>Actinomycetota</taxon>
        <taxon>Acidimicrobiia</taxon>
        <taxon>Acidimicrobiales</taxon>
        <taxon>environmental samples</taxon>
    </lineage>
</organism>
<evidence type="ECO:0000256" key="1">
    <source>
        <dbReference type="ARBA" id="ARBA00022448"/>
    </source>
</evidence>
<keyword evidence="6" id="KW-0411">Iron-sulfur</keyword>
<protein>
    <recommendedName>
        <fullName evidence="7">Bacterioferritin-associated ferredoxin</fullName>
    </recommendedName>
</protein>
<comment type="similarity">
    <text evidence="8">Belongs to the Bfd family.</text>
</comment>
<dbReference type="Gene3D" id="1.10.10.1100">
    <property type="entry name" value="BFD-like [2Fe-2S]-binding domain"/>
    <property type="match status" value="1"/>
</dbReference>
<keyword evidence="2" id="KW-0001">2Fe-2S</keyword>
<evidence type="ECO:0000256" key="4">
    <source>
        <dbReference type="ARBA" id="ARBA00022982"/>
    </source>
</evidence>
<dbReference type="Pfam" id="PF04324">
    <property type="entry name" value="Fer2_BFD"/>
    <property type="match status" value="1"/>
</dbReference>
<dbReference type="PANTHER" id="PTHR37424">
    <property type="entry name" value="BACTERIOFERRITIN-ASSOCIATED FERREDOXIN"/>
    <property type="match status" value="1"/>
</dbReference>
<dbReference type="InterPro" id="IPR052371">
    <property type="entry name" value="BFD-associated_ferredoxin"/>
</dbReference>
<evidence type="ECO:0000256" key="3">
    <source>
        <dbReference type="ARBA" id="ARBA00022723"/>
    </source>
</evidence>
<evidence type="ECO:0000256" key="8">
    <source>
        <dbReference type="ARBA" id="ARBA00046332"/>
    </source>
</evidence>